<evidence type="ECO:0000313" key="2">
    <source>
        <dbReference type="EMBL" id="KAK2558172.1"/>
    </source>
</evidence>
<dbReference type="Pfam" id="PF00226">
    <property type="entry name" value="DnaJ"/>
    <property type="match status" value="1"/>
</dbReference>
<dbReference type="PANTHER" id="PTHR44873">
    <property type="entry name" value="DNAJ HOMOLOG SUBFAMILY C MEMBER 30, MITOCHONDRIAL"/>
    <property type="match status" value="1"/>
</dbReference>
<dbReference type="PROSITE" id="PS50076">
    <property type="entry name" value="DNAJ_2"/>
    <property type="match status" value="1"/>
</dbReference>
<gene>
    <name evidence="2" type="ORF">P5673_019286</name>
</gene>
<dbReference type="PANTHER" id="PTHR44873:SF1">
    <property type="entry name" value="DNAJ HOMOLOG SUBFAMILY C MEMBER 30, MITOCHONDRIAL"/>
    <property type="match status" value="1"/>
</dbReference>
<dbReference type="InterPro" id="IPR036869">
    <property type="entry name" value="J_dom_sf"/>
</dbReference>
<reference evidence="2" key="2">
    <citation type="journal article" date="2023" name="Science">
        <title>Genomic signatures of disease resistance in endangered staghorn corals.</title>
        <authorList>
            <person name="Vollmer S.V."/>
            <person name="Selwyn J.D."/>
            <person name="Despard B.A."/>
            <person name="Roesel C.L."/>
        </authorList>
    </citation>
    <scope>NUCLEOTIDE SEQUENCE</scope>
    <source>
        <strain evidence="2">K2</strain>
    </source>
</reference>
<name>A0AAD9QBC2_ACRCE</name>
<feature type="domain" description="J" evidence="1">
    <location>
        <begin position="68"/>
        <end position="133"/>
    </location>
</feature>
<dbReference type="Proteomes" id="UP001249851">
    <property type="component" value="Unassembled WGS sequence"/>
</dbReference>
<sequence>MNFLANSSVRNASSTQWCCLMKRLLYDNNVRTFQSLSVLPEAFKPARFGGLICSYNTGPGHKKPMKKNYYRILGVSPKATQAQIKNAFYKLSLKHHPDKHRGSEESHDKFQEISEAYNVLGNQEERKIYDRELIVDGQLRSEHAFHPPRSPSKPRQSIYNFDEWTKAHYSKQLNKNQQSKWQQVEDKEELRKPKMRIGSYRLIILSATAVLHPQPVVQKLEEELALCLYRLLGQVVFRKASVTGHHSVMMNPYPFYLQLSIRETALIKFLQFAFINVLQQAHDFL</sequence>
<dbReference type="EMBL" id="JARQWQ010000045">
    <property type="protein sequence ID" value="KAK2558172.1"/>
    <property type="molecule type" value="Genomic_DNA"/>
</dbReference>
<dbReference type="InterPro" id="IPR001623">
    <property type="entry name" value="DnaJ_domain"/>
</dbReference>
<dbReference type="InterPro" id="IPR018253">
    <property type="entry name" value="DnaJ_domain_CS"/>
</dbReference>
<dbReference type="SUPFAM" id="SSF46565">
    <property type="entry name" value="Chaperone J-domain"/>
    <property type="match status" value="1"/>
</dbReference>
<comment type="caution">
    <text evidence="2">The sequence shown here is derived from an EMBL/GenBank/DDBJ whole genome shotgun (WGS) entry which is preliminary data.</text>
</comment>
<keyword evidence="3" id="KW-1185">Reference proteome</keyword>
<protein>
    <submittedName>
        <fullName evidence="2">DnaJ-like protein subfamily C member 30</fullName>
    </submittedName>
</protein>
<dbReference type="SMART" id="SM00271">
    <property type="entry name" value="DnaJ"/>
    <property type="match status" value="1"/>
</dbReference>
<reference evidence="2" key="1">
    <citation type="journal article" date="2023" name="G3 (Bethesda)">
        <title>Whole genome assembly and annotation of the endangered Caribbean coral Acropora cervicornis.</title>
        <authorList>
            <person name="Selwyn J.D."/>
            <person name="Vollmer S.V."/>
        </authorList>
    </citation>
    <scope>NUCLEOTIDE SEQUENCE</scope>
    <source>
        <strain evidence="2">K2</strain>
    </source>
</reference>
<dbReference type="PRINTS" id="PR00625">
    <property type="entry name" value="JDOMAIN"/>
</dbReference>
<evidence type="ECO:0000313" key="3">
    <source>
        <dbReference type="Proteomes" id="UP001249851"/>
    </source>
</evidence>
<dbReference type="Gene3D" id="1.10.287.110">
    <property type="entry name" value="DnaJ domain"/>
    <property type="match status" value="1"/>
</dbReference>
<dbReference type="PROSITE" id="PS00636">
    <property type="entry name" value="DNAJ_1"/>
    <property type="match status" value="1"/>
</dbReference>
<accession>A0AAD9QBC2</accession>
<dbReference type="InterPro" id="IPR053025">
    <property type="entry name" value="Mito_ATP_Synthase-Asso"/>
</dbReference>
<organism evidence="2 3">
    <name type="scientific">Acropora cervicornis</name>
    <name type="common">Staghorn coral</name>
    <dbReference type="NCBI Taxonomy" id="6130"/>
    <lineage>
        <taxon>Eukaryota</taxon>
        <taxon>Metazoa</taxon>
        <taxon>Cnidaria</taxon>
        <taxon>Anthozoa</taxon>
        <taxon>Hexacorallia</taxon>
        <taxon>Scleractinia</taxon>
        <taxon>Astrocoeniina</taxon>
        <taxon>Acroporidae</taxon>
        <taxon>Acropora</taxon>
    </lineage>
</organism>
<dbReference type="CDD" id="cd06257">
    <property type="entry name" value="DnaJ"/>
    <property type="match status" value="1"/>
</dbReference>
<proteinExistence type="predicted"/>
<dbReference type="AlphaFoldDB" id="A0AAD9QBC2"/>
<evidence type="ECO:0000259" key="1">
    <source>
        <dbReference type="PROSITE" id="PS50076"/>
    </source>
</evidence>